<dbReference type="NCBIfam" id="TIGR03353">
    <property type="entry name" value="VI_chp_4"/>
    <property type="match status" value="1"/>
</dbReference>
<evidence type="ECO:0000313" key="3">
    <source>
        <dbReference type="Proteomes" id="UP000033664"/>
    </source>
</evidence>
<dbReference type="OrthoDB" id="9775333at2"/>
<reference evidence="2 4" key="2">
    <citation type="submission" date="2017-12" db="EMBL/GenBank/DDBJ databases">
        <authorList>
            <person name="Paulsen S."/>
            <person name="Gram L.K."/>
        </authorList>
    </citation>
    <scope>NUCLEOTIDE SEQUENCE [LARGE SCALE GENOMIC DNA]</scope>
    <source>
        <strain evidence="2 4">S2897</strain>
    </source>
</reference>
<dbReference type="Proteomes" id="UP000033664">
    <property type="component" value="Unassembled WGS sequence"/>
</dbReference>
<dbReference type="PATRIC" id="fig|151081.8.peg.3730"/>
<accession>A0A0F4PGL1</accession>
<dbReference type="STRING" id="151081.TW72_07985"/>
<reference evidence="2" key="4">
    <citation type="submission" date="2019-09" db="EMBL/GenBank/DDBJ databases">
        <title>Co-occurence of chitin degradation, pigmentation and bioactivity in marine Pseudoalteromonas.</title>
        <authorList>
            <person name="Sonnenschein E.C."/>
            <person name="Bech P.K."/>
        </authorList>
    </citation>
    <scope>NUCLEOTIDE SEQUENCE</scope>
    <source>
        <strain evidence="2">S2897</strain>
    </source>
</reference>
<protein>
    <submittedName>
        <fullName evidence="1">Type VI secretion protein</fullName>
    </submittedName>
    <submittedName>
        <fullName evidence="2">Type VI secretion system baseplate subunit TssK</fullName>
    </submittedName>
</protein>
<dbReference type="RefSeq" id="WP_045980642.1">
    <property type="nucleotide sequence ID" value="NZ_CP023397.1"/>
</dbReference>
<evidence type="ECO:0000313" key="4">
    <source>
        <dbReference type="Proteomes" id="UP000305874"/>
    </source>
</evidence>
<dbReference type="GeneID" id="58228427"/>
<evidence type="ECO:0000313" key="1">
    <source>
        <dbReference type="EMBL" id="KJZ00600.1"/>
    </source>
</evidence>
<dbReference type="PANTHER" id="PTHR35566:SF1">
    <property type="entry name" value="TYPE VI SECRETION SYSTEM BASEPLATE COMPONENT TSSK1"/>
    <property type="match status" value="1"/>
</dbReference>
<proteinExistence type="predicted"/>
<keyword evidence="3" id="KW-1185">Reference proteome</keyword>
<dbReference type="eggNOG" id="COG3522">
    <property type="taxonomic scope" value="Bacteria"/>
</dbReference>
<name>A0A0F4PGL1_9GAMM</name>
<reference evidence="4" key="3">
    <citation type="submission" date="2019-06" db="EMBL/GenBank/DDBJ databases">
        <title>Co-occurence of chitin degradation, pigmentation and bioactivity in marine Pseudoalteromonas.</title>
        <authorList>
            <person name="Sonnenschein E.C."/>
            <person name="Bech P.K."/>
        </authorList>
    </citation>
    <scope>NUCLEOTIDE SEQUENCE [LARGE SCALE GENOMIC DNA]</scope>
    <source>
        <strain evidence="4">S2897</strain>
    </source>
</reference>
<dbReference type="EMBL" id="PNCG01000011">
    <property type="protein sequence ID" value="TMP86756.1"/>
    <property type="molecule type" value="Genomic_DNA"/>
</dbReference>
<comment type="caution">
    <text evidence="1">The sequence shown here is derived from an EMBL/GenBank/DDBJ whole genome shotgun (WGS) entry which is preliminary data.</text>
</comment>
<organism evidence="1 3">
    <name type="scientific">Pseudoalteromonas ruthenica</name>
    <dbReference type="NCBI Taxonomy" id="151081"/>
    <lineage>
        <taxon>Bacteria</taxon>
        <taxon>Pseudomonadati</taxon>
        <taxon>Pseudomonadota</taxon>
        <taxon>Gammaproteobacteria</taxon>
        <taxon>Alteromonadales</taxon>
        <taxon>Pseudoalteromonadaceae</taxon>
        <taxon>Pseudoalteromonas</taxon>
    </lineage>
</organism>
<dbReference type="EMBL" id="JXXZ01000006">
    <property type="protein sequence ID" value="KJZ00600.1"/>
    <property type="molecule type" value="Genomic_DNA"/>
</dbReference>
<gene>
    <name evidence="2" type="ORF">CWC05_12125</name>
    <name evidence="1" type="ORF">TW72_07985</name>
</gene>
<dbReference type="Proteomes" id="UP000305874">
    <property type="component" value="Unassembled WGS sequence"/>
</dbReference>
<dbReference type="PANTHER" id="PTHR35566">
    <property type="entry name" value="BLR3599 PROTEIN"/>
    <property type="match status" value="1"/>
</dbReference>
<dbReference type="Pfam" id="PF05936">
    <property type="entry name" value="T6SS_VasE"/>
    <property type="match status" value="1"/>
</dbReference>
<dbReference type="InterPro" id="IPR010263">
    <property type="entry name" value="T6SS_TssK"/>
</dbReference>
<dbReference type="AlphaFoldDB" id="A0A0F4PGL1"/>
<evidence type="ECO:0000313" key="2">
    <source>
        <dbReference type="EMBL" id="TMP86756.1"/>
    </source>
</evidence>
<reference evidence="1 3" key="1">
    <citation type="journal article" date="2015" name="BMC Genomics">
        <title>Genome mining reveals unlocked bioactive potential of marine Gram-negative bacteria.</title>
        <authorList>
            <person name="Machado H."/>
            <person name="Sonnenschein E.C."/>
            <person name="Melchiorsen J."/>
            <person name="Gram L."/>
        </authorList>
    </citation>
    <scope>NUCLEOTIDE SEQUENCE [LARGE SCALE GENOMIC DNA]</scope>
    <source>
        <strain evidence="1 3">S3137</strain>
    </source>
</reference>
<sequence>MSDHSAIAWTEGMFLRPQHFQQAERSIRRAINHSSQHVHHYPWGTVSLEIDQSLLPLGQVRLSKLTATLADGTAVDMPTIDPLPQALSLTSEVRDEVIYLAIASDKTNGTNISADGDGMITRYRFADHTCADVSLGSDAQESVQIAALHSQLKRHNDDRAGYICLPIARVIEVSDEGNIKLDSKFIAPTLNAKAVAPLTSVVREIHGMIKQRAEALSARLTQGQAGSTSVADFMMLQVLNKYQPVFSNFENMDMLHPFMLYNRVIELVGELSTFSTRDKRVPELPHYNHSELTAVFGNLMVLINQTLSQVLEQTALEIPLEKSKFGIYFGAINDKSLLDNAHFILAVKANLPNEEVRQRLPAQTKIGSVETIRDLVNNQIPGITLATLPVAPRQVPYHAGYHYFQLEKGNEHWLKLSSSGGIALHISGNYPELQVALWAVKG</sequence>